<feature type="transmembrane region" description="Helical" evidence="10">
    <location>
        <begin position="233"/>
        <end position="251"/>
    </location>
</feature>
<dbReference type="EC" id="2.1.1.-" evidence="9"/>
<evidence type="ECO:0000256" key="1">
    <source>
        <dbReference type="ARBA" id="ARBA00004429"/>
    </source>
</evidence>
<dbReference type="FunFam" id="1.20.120.1220:FF:000004">
    <property type="entry name" value="Type 4 prepilin-like proteins leader peptide-processing enzyme"/>
    <property type="match status" value="1"/>
</dbReference>
<dbReference type="PANTHER" id="PTHR30487">
    <property type="entry name" value="TYPE 4 PREPILIN-LIKE PROTEINS LEADER PEPTIDE-PROCESSING ENZYME"/>
    <property type="match status" value="1"/>
</dbReference>
<dbReference type="Pfam" id="PF06750">
    <property type="entry name" value="A24_N_bact"/>
    <property type="match status" value="1"/>
</dbReference>
<keyword evidence="4" id="KW-0997">Cell inner membrane</keyword>
<feature type="transmembrane region" description="Helical" evidence="10">
    <location>
        <begin position="209"/>
        <end position="226"/>
    </location>
</feature>
<keyword evidence="9" id="KW-0808">Transferase</keyword>
<protein>
    <recommendedName>
        <fullName evidence="9">Prepilin leader peptidase/N-methyltransferase</fullName>
        <ecNumber evidence="9">2.1.1.-</ecNumber>
        <ecNumber evidence="9">3.4.23.43</ecNumber>
    </recommendedName>
</protein>
<evidence type="ECO:0000256" key="2">
    <source>
        <dbReference type="ARBA" id="ARBA00005801"/>
    </source>
</evidence>
<evidence type="ECO:0000256" key="5">
    <source>
        <dbReference type="ARBA" id="ARBA00022692"/>
    </source>
</evidence>
<evidence type="ECO:0000256" key="9">
    <source>
        <dbReference type="RuleBase" id="RU003794"/>
    </source>
</evidence>
<dbReference type="GO" id="GO:0005886">
    <property type="term" value="C:plasma membrane"/>
    <property type="evidence" value="ECO:0007669"/>
    <property type="project" value="UniProtKB-SubCell"/>
</dbReference>
<dbReference type="GO" id="GO:0032259">
    <property type="term" value="P:methylation"/>
    <property type="evidence" value="ECO:0007669"/>
    <property type="project" value="UniProtKB-KW"/>
</dbReference>
<keyword evidence="3" id="KW-1003">Cell membrane</keyword>
<keyword evidence="7 10" id="KW-0472">Membrane</keyword>
<comment type="similarity">
    <text evidence="2 8">Belongs to the peptidase A24 family.</text>
</comment>
<dbReference type="Pfam" id="PF01478">
    <property type="entry name" value="Peptidase_A24"/>
    <property type="match status" value="1"/>
</dbReference>
<feature type="transmembrane region" description="Helical" evidence="10">
    <location>
        <begin position="331"/>
        <end position="349"/>
    </location>
</feature>
<evidence type="ECO:0000313" key="14">
    <source>
        <dbReference type="Proteomes" id="UP000193942"/>
    </source>
</evidence>
<comment type="subcellular location">
    <subcellularLocation>
        <location evidence="1">Cell inner membrane</location>
        <topology evidence="1">Multi-pass membrane protein</topology>
    </subcellularLocation>
    <subcellularLocation>
        <location evidence="9">Cell membrane</location>
        <topology evidence="9">Multi-pass membrane protein</topology>
    </subcellularLocation>
</comment>
<keyword evidence="9" id="KW-0511">Multifunctional enzyme</keyword>
<evidence type="ECO:0000259" key="11">
    <source>
        <dbReference type="Pfam" id="PF01478"/>
    </source>
</evidence>
<feature type="transmembrane region" description="Helical" evidence="10">
    <location>
        <begin position="263"/>
        <end position="283"/>
    </location>
</feature>
<dbReference type="EMBL" id="ADIZ01000031">
    <property type="protein sequence ID" value="OSK92716.1"/>
    <property type="molecule type" value="Genomic_DNA"/>
</dbReference>
<feature type="transmembrane region" description="Helical" evidence="10">
    <location>
        <begin position="186"/>
        <end position="203"/>
    </location>
</feature>
<gene>
    <name evidence="13" type="ORF">ECXG_01227</name>
</gene>
<comment type="catalytic activity">
    <reaction evidence="9">
        <text>Typically cleaves a -Gly-|-Phe- bond to release an N-terminal, basic peptide of 5-8 residues from type IV prepilin, and then N-methylates the new N-terminal amino group, the methyl donor being S-adenosyl-L-methionine.</text>
        <dbReference type="EC" id="3.4.23.43"/>
    </reaction>
</comment>
<dbReference type="InterPro" id="IPR000045">
    <property type="entry name" value="Prepilin_IV_endopep_pep"/>
</dbReference>
<feature type="transmembrane region" description="Helical" evidence="10">
    <location>
        <begin position="95"/>
        <end position="117"/>
    </location>
</feature>
<proteinExistence type="inferred from homology"/>
<reference evidence="13 14" key="1">
    <citation type="submission" date="2010-04" db="EMBL/GenBank/DDBJ databases">
        <title>The Genome Sequence of Escherichia coli TA447.</title>
        <authorList>
            <consortium name="The Broad Institute Genome Sequencing Platform"/>
            <consortium name="The Broad Institute Genome Sequencing Center for Infectious Disease"/>
            <person name="Feldgarden M."/>
            <person name="Gordon D.M."/>
            <person name="Johnson J.R."/>
            <person name="Johnston B.D."/>
            <person name="Young S."/>
            <person name="Zeng Q."/>
            <person name="Koehrsen M."/>
            <person name="Alvarado L."/>
            <person name="Berlin A.M."/>
            <person name="Borenstein D."/>
            <person name="Chapman S.B."/>
            <person name="Chen Z."/>
            <person name="Engels R."/>
            <person name="Freedman E."/>
            <person name="Gellesch M."/>
            <person name="Goldberg J."/>
            <person name="Griggs A."/>
            <person name="Gujja S."/>
            <person name="Heilman E.R."/>
            <person name="Heiman D.I."/>
            <person name="Hepburn T.A."/>
            <person name="Howarth C."/>
            <person name="Jen D."/>
            <person name="Larson L."/>
            <person name="Mehta T."/>
            <person name="Park D."/>
            <person name="Pearson M."/>
            <person name="Richards J."/>
            <person name="Roberts A."/>
            <person name="Saif S."/>
            <person name="Shea T.D."/>
            <person name="Shenoy N."/>
            <person name="Sisk P."/>
            <person name="Stolte C."/>
            <person name="Sykes S.N."/>
            <person name="Walk T."/>
            <person name="White J."/>
            <person name="Yandava C."/>
            <person name="Haas B."/>
            <person name="Henn M.R."/>
            <person name="Nusbaum C."/>
            <person name="Birren B."/>
        </authorList>
    </citation>
    <scope>NUCLEOTIDE SEQUENCE [LARGE SCALE GENOMIC DNA]</scope>
    <source>
        <strain evidence="13 14">TA447</strain>
    </source>
</reference>
<dbReference type="Proteomes" id="UP000193942">
    <property type="component" value="Unassembled WGS sequence"/>
</dbReference>
<name>A0A1X3IXN1_ECOLX</name>
<evidence type="ECO:0000256" key="3">
    <source>
        <dbReference type="ARBA" id="ARBA00022475"/>
    </source>
</evidence>
<evidence type="ECO:0000313" key="13">
    <source>
        <dbReference type="EMBL" id="OSK92716.1"/>
    </source>
</evidence>
<dbReference type="PANTHER" id="PTHR30487:SF0">
    <property type="entry name" value="PREPILIN LEADER PEPTIDASE_N-METHYLTRANSFERASE-RELATED"/>
    <property type="match status" value="1"/>
</dbReference>
<dbReference type="AlphaFoldDB" id="A0A1X3IXN1"/>
<dbReference type="GO" id="GO:0008168">
    <property type="term" value="F:methyltransferase activity"/>
    <property type="evidence" value="ECO:0007669"/>
    <property type="project" value="UniProtKB-KW"/>
</dbReference>
<dbReference type="EC" id="3.4.23.43" evidence="9"/>
<sequence>MRKLIGPTERESCVYLRWQTPVGRIRRSRRIRHDIRRIGLTHMPDAPSYRVFRESRDYLRWQIPVGRIRRFTPHPASYNKQPLTMLFDVFQQYPAAMPILATVGGLIIGSFLNVVIWRYPIMLRQQMAEFHGEMPSAQSKISLALPRSHCPHCQQTIRVRDNIPLLSWLMLKGRCRDCQAKISKRYPLVELLTALAFLLASLVWPESGWGLAVMILSAWLIAASVIDLDHQWLPDVFTQGVLWTGLIAAWAQQSPLTLQDAVTGVLVGFITFYSLRWIAGIVLRKEALGMGDVLLFAALGGWVGALSLPNVALIASCCGLIYAVITKRGATTLPFGPCLSLGGIATLYLQALF</sequence>
<feature type="transmembrane region" description="Helical" evidence="10">
    <location>
        <begin position="295"/>
        <end position="325"/>
    </location>
</feature>
<dbReference type="GO" id="GO:0004190">
    <property type="term" value="F:aspartic-type endopeptidase activity"/>
    <property type="evidence" value="ECO:0007669"/>
    <property type="project" value="UniProtKB-EC"/>
</dbReference>
<accession>A0A1X3IXN1</accession>
<organism evidence="13 14">
    <name type="scientific">Escherichia coli TA447</name>
    <dbReference type="NCBI Taxonomy" id="656447"/>
    <lineage>
        <taxon>Bacteria</taxon>
        <taxon>Pseudomonadati</taxon>
        <taxon>Pseudomonadota</taxon>
        <taxon>Gammaproteobacteria</taxon>
        <taxon>Enterobacterales</taxon>
        <taxon>Enterobacteriaceae</taxon>
        <taxon>Escherichia</taxon>
    </lineage>
</organism>
<keyword evidence="9" id="KW-0378">Hydrolase</keyword>
<comment type="caution">
    <text evidence="13">The sequence shown here is derived from an EMBL/GenBank/DDBJ whole genome shotgun (WGS) entry which is preliminary data.</text>
</comment>
<keyword evidence="9" id="KW-0645">Protease</keyword>
<keyword evidence="9" id="KW-0489">Methyltransferase</keyword>
<dbReference type="InterPro" id="IPR050882">
    <property type="entry name" value="Prepilin_peptidase/N-MTase"/>
</dbReference>
<evidence type="ECO:0000256" key="4">
    <source>
        <dbReference type="ARBA" id="ARBA00022519"/>
    </source>
</evidence>
<evidence type="ECO:0000256" key="7">
    <source>
        <dbReference type="ARBA" id="ARBA00023136"/>
    </source>
</evidence>
<comment type="function">
    <text evidence="9">Plays an essential role in type IV pili and type II pseudopili formation by proteolytically removing the leader sequence from substrate proteins and subsequently monomethylating the alpha-amino group of the newly exposed N-terminal phenylalanine.</text>
</comment>
<dbReference type="InterPro" id="IPR014032">
    <property type="entry name" value="Peptidase_A24A_bac"/>
</dbReference>
<dbReference type="InterPro" id="IPR010627">
    <property type="entry name" value="Prepilin_pept_A24_N"/>
</dbReference>
<keyword evidence="5 9" id="KW-0812">Transmembrane</keyword>
<evidence type="ECO:0000256" key="8">
    <source>
        <dbReference type="RuleBase" id="RU003793"/>
    </source>
</evidence>
<dbReference type="Gene3D" id="1.20.120.1220">
    <property type="match status" value="1"/>
</dbReference>
<keyword evidence="6 10" id="KW-1133">Transmembrane helix</keyword>
<feature type="domain" description="Prepilin peptidase A24 N-terminal" evidence="12">
    <location>
        <begin position="105"/>
        <end position="202"/>
    </location>
</feature>
<evidence type="ECO:0000259" key="12">
    <source>
        <dbReference type="Pfam" id="PF06750"/>
    </source>
</evidence>
<evidence type="ECO:0000256" key="10">
    <source>
        <dbReference type="SAM" id="Phobius"/>
    </source>
</evidence>
<dbReference type="PRINTS" id="PR00864">
    <property type="entry name" value="PREPILNPTASE"/>
</dbReference>
<feature type="domain" description="Prepilin type IV endopeptidase peptidase" evidence="11">
    <location>
        <begin position="214"/>
        <end position="324"/>
    </location>
</feature>
<evidence type="ECO:0000256" key="6">
    <source>
        <dbReference type="ARBA" id="ARBA00022989"/>
    </source>
</evidence>
<dbReference type="GO" id="GO:0006465">
    <property type="term" value="P:signal peptide processing"/>
    <property type="evidence" value="ECO:0007669"/>
    <property type="project" value="TreeGrafter"/>
</dbReference>